<keyword evidence="5 8" id="KW-0472">Membrane</keyword>
<keyword evidence="4 8" id="KW-1133">Transmembrane helix</keyword>
<sequence length="559" mass="58250">MNDLVLKRHGPLFLLLRVLSPRDALRLRALFGGVAVPSLRIGVCVTIPLVALLTLDRVDLIPYAAFGSFTALYCRNDPYARRARLLALVGAGLVLCVLTGALTSLLTDSGVVKVIAVAAVAAAAKLVADARALGPPGGLMFVFAAGAAAYAPQAWSTLPWVAASTASAALLCWCVALLGRLAHRTAPQRLATARALVAVAAFLTAEGAALPAARHQAHLEVRRSWQALQDGSVTAGSEAVHRLEALTARAESLLHAPGTPPTNARTAAGLRELARRTRLRRLPDVLSTDSERAEPRSRAEQVRGAASTDRPLAPRAGLRRLSPLLPGAARVGVACLLAGLTGIALGFDHAYWALVSAGAVLQTVNVTTTWHRTLQRAAGTLLGAGLAIALFGLDPAPAVILVVIVACQIGAELVVMVNYAFAIVFVTPLTLALTHLTHPAPTDAVVAERVAATLIGALIGVVVSIAVVNGGALPRLRAALQSCMEAEARLRRVREESPEEVPAARDRLAHAVVALREAYSVAGGEPWTNGFSTEEVMDAEQAAYAALTAASRRETAPAG</sequence>
<feature type="compositionally biased region" description="Basic and acidic residues" evidence="7">
    <location>
        <begin position="289"/>
        <end position="301"/>
    </location>
</feature>
<dbReference type="InterPro" id="IPR049453">
    <property type="entry name" value="Memb_transporter_dom"/>
</dbReference>
<evidence type="ECO:0000259" key="9">
    <source>
        <dbReference type="Pfam" id="PF13515"/>
    </source>
</evidence>
<comment type="similarity">
    <text evidence="6">Belongs to the YccS/YhfK family.</text>
</comment>
<dbReference type="Proteomes" id="UP000589036">
    <property type="component" value="Unassembled WGS sequence"/>
</dbReference>
<evidence type="ECO:0000256" key="6">
    <source>
        <dbReference type="ARBA" id="ARBA00043993"/>
    </source>
</evidence>
<feature type="transmembrane region" description="Helical" evidence="8">
    <location>
        <begin position="157"/>
        <end position="179"/>
    </location>
</feature>
<evidence type="ECO:0000256" key="1">
    <source>
        <dbReference type="ARBA" id="ARBA00004651"/>
    </source>
</evidence>
<evidence type="ECO:0000256" key="8">
    <source>
        <dbReference type="SAM" id="Phobius"/>
    </source>
</evidence>
<reference evidence="10 11" key="1">
    <citation type="submission" date="2020-07" db="EMBL/GenBank/DDBJ databases">
        <title>Sequencing the genomes of 1000 actinobacteria strains.</title>
        <authorList>
            <person name="Klenk H.-P."/>
        </authorList>
    </citation>
    <scope>NUCLEOTIDE SEQUENCE [LARGE SCALE GENOMIC DNA]</scope>
    <source>
        <strain evidence="10 11">CXB654</strain>
    </source>
</reference>
<feature type="transmembrane region" description="Helical" evidence="8">
    <location>
        <begin position="450"/>
        <end position="473"/>
    </location>
</feature>
<feature type="transmembrane region" description="Helical" evidence="8">
    <location>
        <begin position="324"/>
        <end position="345"/>
    </location>
</feature>
<feature type="transmembrane region" description="Helical" evidence="8">
    <location>
        <begin position="133"/>
        <end position="151"/>
    </location>
</feature>
<dbReference type="RefSeq" id="WP_312863160.1">
    <property type="nucleotide sequence ID" value="NZ_BAAAYY010000015.1"/>
</dbReference>
<keyword evidence="2" id="KW-1003">Cell membrane</keyword>
<feature type="transmembrane region" description="Helical" evidence="8">
    <location>
        <begin position="85"/>
        <end position="105"/>
    </location>
</feature>
<keyword evidence="11" id="KW-1185">Reference proteome</keyword>
<name>A0A852TUS4_9ACTN</name>
<evidence type="ECO:0000256" key="3">
    <source>
        <dbReference type="ARBA" id="ARBA00022692"/>
    </source>
</evidence>
<accession>A0A852TUS4</accession>
<comment type="caution">
    <text evidence="10">The sequence shown here is derived from an EMBL/GenBank/DDBJ whole genome shotgun (WGS) entry which is preliminary data.</text>
</comment>
<comment type="subcellular location">
    <subcellularLocation>
        <location evidence="1">Cell membrane</location>
        <topology evidence="1">Multi-pass membrane protein</topology>
    </subcellularLocation>
</comment>
<evidence type="ECO:0000313" key="11">
    <source>
        <dbReference type="Proteomes" id="UP000589036"/>
    </source>
</evidence>
<dbReference type="GO" id="GO:0005886">
    <property type="term" value="C:plasma membrane"/>
    <property type="evidence" value="ECO:0007669"/>
    <property type="project" value="UniProtKB-SubCell"/>
</dbReference>
<evidence type="ECO:0000256" key="2">
    <source>
        <dbReference type="ARBA" id="ARBA00022475"/>
    </source>
</evidence>
<dbReference type="PANTHER" id="PTHR30509:SF9">
    <property type="entry name" value="MULTIDRUG RESISTANCE PROTEIN MDTO"/>
    <property type="match status" value="1"/>
</dbReference>
<feature type="transmembrane region" description="Helical" evidence="8">
    <location>
        <begin position="382"/>
        <end position="411"/>
    </location>
</feature>
<gene>
    <name evidence="10" type="ORF">HDA32_002551</name>
</gene>
<feature type="domain" description="Integral membrane bound transporter" evidence="9">
    <location>
        <begin position="338"/>
        <end position="463"/>
    </location>
</feature>
<dbReference type="EMBL" id="JACCCC010000001">
    <property type="protein sequence ID" value="NYE47431.1"/>
    <property type="molecule type" value="Genomic_DNA"/>
</dbReference>
<dbReference type="AlphaFoldDB" id="A0A852TUS4"/>
<keyword evidence="3 8" id="KW-0812">Transmembrane</keyword>
<feature type="transmembrane region" description="Helical" evidence="8">
    <location>
        <begin position="417"/>
        <end position="438"/>
    </location>
</feature>
<evidence type="ECO:0000256" key="7">
    <source>
        <dbReference type="SAM" id="MobiDB-lite"/>
    </source>
</evidence>
<proteinExistence type="inferred from homology"/>
<dbReference type="Pfam" id="PF13515">
    <property type="entry name" value="FUSC_2"/>
    <property type="match status" value="1"/>
</dbReference>
<organism evidence="10 11">
    <name type="scientific">Spinactinospora alkalitolerans</name>
    <dbReference type="NCBI Taxonomy" id="687207"/>
    <lineage>
        <taxon>Bacteria</taxon>
        <taxon>Bacillati</taxon>
        <taxon>Actinomycetota</taxon>
        <taxon>Actinomycetes</taxon>
        <taxon>Streptosporangiales</taxon>
        <taxon>Nocardiopsidaceae</taxon>
        <taxon>Spinactinospora</taxon>
    </lineage>
</organism>
<feature type="transmembrane region" description="Helical" evidence="8">
    <location>
        <begin position="111"/>
        <end position="128"/>
    </location>
</feature>
<protein>
    <recommendedName>
        <fullName evidence="9">Integral membrane bound transporter domain-containing protein</fullName>
    </recommendedName>
</protein>
<evidence type="ECO:0000313" key="10">
    <source>
        <dbReference type="EMBL" id="NYE47431.1"/>
    </source>
</evidence>
<dbReference type="PANTHER" id="PTHR30509">
    <property type="entry name" value="P-HYDROXYBENZOIC ACID EFFLUX PUMP SUBUNIT-RELATED"/>
    <property type="match status" value="1"/>
</dbReference>
<feature type="region of interest" description="Disordered" evidence="7">
    <location>
        <begin position="284"/>
        <end position="310"/>
    </location>
</feature>
<evidence type="ECO:0000256" key="4">
    <source>
        <dbReference type="ARBA" id="ARBA00022989"/>
    </source>
</evidence>
<evidence type="ECO:0000256" key="5">
    <source>
        <dbReference type="ARBA" id="ARBA00023136"/>
    </source>
</evidence>